<reference evidence="2" key="1">
    <citation type="journal article" date="2017" name="Appl. Environ. Microbiol.">
        <title>Molecular characterization of an Endozoicomonas-like organism causing infection in king scallop Pecten maximus L.</title>
        <authorList>
            <person name="Cano I."/>
            <person name="van Aerle R."/>
            <person name="Ross S."/>
            <person name="Verner-Jeffreys D.W."/>
            <person name="Paley R.K."/>
            <person name="Rimmer G."/>
            <person name="Ryder D."/>
            <person name="Hooper P."/>
            <person name="Stone D."/>
            <person name="Feist S.W."/>
        </authorList>
    </citation>
    <scope>NUCLEOTIDE SEQUENCE</scope>
</reference>
<proteinExistence type="predicted"/>
<organism evidence="2">
    <name type="scientific">invertebrate metagenome</name>
    <dbReference type="NCBI Taxonomy" id="1711999"/>
    <lineage>
        <taxon>unclassified sequences</taxon>
        <taxon>metagenomes</taxon>
        <taxon>organismal metagenomes</taxon>
    </lineage>
</organism>
<sequence length="96" mass="11248">MMSQKAKKQYKILYALVTKKHSLSSLSEETGIPKTTVSRQIRKLQQDFFMKIVCLSGEEGNLKRGYLFITDWGIINQNAFLKRYGEERTALRPQRY</sequence>
<protein>
    <recommendedName>
        <fullName evidence="1">HTH arsR-type domain-containing protein</fullName>
    </recommendedName>
</protein>
<evidence type="ECO:0000259" key="1">
    <source>
        <dbReference type="Pfam" id="PF01022"/>
    </source>
</evidence>
<accession>A0A2H9T525</accession>
<dbReference type="SUPFAM" id="SSF46785">
    <property type="entry name" value="Winged helix' DNA-binding domain"/>
    <property type="match status" value="1"/>
</dbReference>
<feature type="domain" description="HTH arsR-type" evidence="1">
    <location>
        <begin position="9"/>
        <end position="45"/>
    </location>
</feature>
<gene>
    <name evidence="2" type="ORF">CI610_02763</name>
</gene>
<dbReference type="GO" id="GO:0003700">
    <property type="term" value="F:DNA-binding transcription factor activity"/>
    <property type="evidence" value="ECO:0007669"/>
    <property type="project" value="InterPro"/>
</dbReference>
<dbReference type="CDD" id="cd00090">
    <property type="entry name" value="HTH_ARSR"/>
    <property type="match status" value="1"/>
</dbReference>
<dbReference type="InterPro" id="IPR036390">
    <property type="entry name" value="WH_DNA-bd_sf"/>
</dbReference>
<comment type="caution">
    <text evidence="2">The sequence shown here is derived from an EMBL/GenBank/DDBJ whole genome shotgun (WGS) entry which is preliminary data.</text>
</comment>
<dbReference type="Pfam" id="PF01022">
    <property type="entry name" value="HTH_5"/>
    <property type="match status" value="1"/>
</dbReference>
<evidence type="ECO:0000313" key="2">
    <source>
        <dbReference type="EMBL" id="PJE78308.1"/>
    </source>
</evidence>
<dbReference type="InterPro" id="IPR036388">
    <property type="entry name" value="WH-like_DNA-bd_sf"/>
</dbReference>
<dbReference type="AlphaFoldDB" id="A0A2H9T525"/>
<name>A0A2H9T525_9ZZZZ</name>
<dbReference type="InterPro" id="IPR001845">
    <property type="entry name" value="HTH_ArsR_DNA-bd_dom"/>
</dbReference>
<dbReference type="InterPro" id="IPR011991">
    <property type="entry name" value="ArsR-like_HTH"/>
</dbReference>
<dbReference type="Gene3D" id="1.10.10.10">
    <property type="entry name" value="Winged helix-like DNA-binding domain superfamily/Winged helix DNA-binding domain"/>
    <property type="match status" value="1"/>
</dbReference>
<dbReference type="EMBL" id="NSIT01000209">
    <property type="protein sequence ID" value="PJE78308.1"/>
    <property type="molecule type" value="Genomic_DNA"/>
</dbReference>